<evidence type="ECO:0008006" key="6">
    <source>
        <dbReference type="Google" id="ProtNLM"/>
    </source>
</evidence>
<feature type="transmembrane region" description="Helical" evidence="2">
    <location>
        <begin position="429"/>
        <end position="454"/>
    </location>
</feature>
<gene>
    <name evidence="4" type="ORF">PBRA_005555</name>
</gene>
<organism evidence="4 5">
    <name type="scientific">Plasmodiophora brassicae</name>
    <name type="common">Clubroot disease agent</name>
    <dbReference type="NCBI Taxonomy" id="37360"/>
    <lineage>
        <taxon>Eukaryota</taxon>
        <taxon>Sar</taxon>
        <taxon>Rhizaria</taxon>
        <taxon>Endomyxa</taxon>
        <taxon>Phytomyxea</taxon>
        <taxon>Plasmodiophorida</taxon>
        <taxon>Plasmodiophoridae</taxon>
        <taxon>Plasmodiophora</taxon>
    </lineage>
</organism>
<evidence type="ECO:0000313" key="4">
    <source>
        <dbReference type="EMBL" id="CEO96951.1"/>
    </source>
</evidence>
<keyword evidence="2" id="KW-1133">Transmembrane helix</keyword>
<evidence type="ECO:0000256" key="3">
    <source>
        <dbReference type="SAM" id="SignalP"/>
    </source>
</evidence>
<feature type="chain" id="PRO_5005192906" description="Phospholipase B-like" evidence="3">
    <location>
        <begin position="25"/>
        <end position="475"/>
    </location>
</feature>
<keyword evidence="3" id="KW-0732">Signal</keyword>
<feature type="region of interest" description="Disordered" evidence="1">
    <location>
        <begin position="281"/>
        <end position="331"/>
    </location>
</feature>
<feature type="region of interest" description="Disordered" evidence="1">
    <location>
        <begin position="216"/>
        <end position="269"/>
    </location>
</feature>
<protein>
    <recommendedName>
        <fullName evidence="6">Phospholipase B-like</fullName>
    </recommendedName>
</protein>
<keyword evidence="2" id="KW-0812">Transmembrane</keyword>
<keyword evidence="5" id="KW-1185">Reference proteome</keyword>
<dbReference type="AlphaFoldDB" id="A0A0G4INX6"/>
<dbReference type="EMBL" id="CDSF01000077">
    <property type="protein sequence ID" value="CEO96951.1"/>
    <property type="molecule type" value="Genomic_DNA"/>
</dbReference>
<dbReference type="Proteomes" id="UP000039324">
    <property type="component" value="Unassembled WGS sequence"/>
</dbReference>
<feature type="compositionally biased region" description="Low complexity" evidence="1">
    <location>
        <begin position="285"/>
        <end position="310"/>
    </location>
</feature>
<accession>A0A0G4INX6</accession>
<keyword evidence="2" id="KW-0472">Membrane</keyword>
<feature type="compositionally biased region" description="Polar residues" evidence="1">
    <location>
        <begin position="321"/>
        <end position="331"/>
    </location>
</feature>
<proteinExistence type="predicted"/>
<evidence type="ECO:0000313" key="5">
    <source>
        <dbReference type="Proteomes" id="UP000039324"/>
    </source>
</evidence>
<evidence type="ECO:0000256" key="1">
    <source>
        <dbReference type="SAM" id="MobiDB-lite"/>
    </source>
</evidence>
<evidence type="ECO:0000256" key="2">
    <source>
        <dbReference type="SAM" id="Phobius"/>
    </source>
</evidence>
<feature type="signal peptide" evidence="3">
    <location>
        <begin position="1"/>
        <end position="24"/>
    </location>
</feature>
<reference evidence="4 5" key="1">
    <citation type="submission" date="2015-02" db="EMBL/GenBank/DDBJ databases">
        <authorList>
            <person name="Chooi Y.-H."/>
        </authorList>
    </citation>
    <scope>NUCLEOTIDE SEQUENCE [LARGE SCALE GENOMIC DNA]</scope>
    <source>
        <strain evidence="4">E3</strain>
    </source>
</reference>
<feature type="compositionally biased region" description="Polar residues" evidence="1">
    <location>
        <begin position="216"/>
        <end position="225"/>
    </location>
</feature>
<sequence>MTSLGVTCSVPLVLLLIWLPGTRGVLADGDPPSTIWDYASSYVEGAGADPLVEPVYAKDLICRAIADRERTEDNRGALGKDQFCFRNSHGAYAHDIVRSKDLLVYRRWLAFVKEGNTQSWMHLFDLLYSLKHTEAHHRSNYVAQKTVEVMNGAAELTKGSFWKNPFRRSTAVDSSGERMDLDHILTLVDDAKRDANNLVKGFIAYDAVREWIVATSGSRTQASRSEPQRVPEGADWAGGMSAVLGPVDDKQGVPGGPDHPFSNTLDPKDSIATQRTDMEAHLPATSTRSTTSKPSTSSGLSSTTEPTTESNQEAAVPVNAVETQRPSNTSFSGRQRLAAACLVLCGTGAVAIGTARRPSRRPLVAPSGVSIRPLLLKHSRALVGALSVPVALAAISRIRARSASLETRPQSGASPEAGCLDDLPLVPYWVWPVVAGGGVLVLIAAVIFLGRAYTRHAVRSFQKRQAAVVTEDLFS</sequence>
<name>A0A0G4INX6_PLABS</name>